<dbReference type="EMBL" id="JACXZA010000012">
    <property type="protein sequence ID" value="MBD3922779.1"/>
    <property type="molecule type" value="Genomic_DNA"/>
</dbReference>
<protein>
    <submittedName>
        <fullName evidence="1">Histidine phosphatase family protein</fullName>
    </submittedName>
</protein>
<dbReference type="InterPro" id="IPR013078">
    <property type="entry name" value="His_Pase_superF_clade-1"/>
</dbReference>
<proteinExistence type="predicted"/>
<dbReference type="Proteomes" id="UP000609346">
    <property type="component" value="Unassembled WGS sequence"/>
</dbReference>
<evidence type="ECO:0000313" key="2">
    <source>
        <dbReference type="Proteomes" id="UP000609346"/>
    </source>
</evidence>
<comment type="caution">
    <text evidence="1">The sequence shown here is derived from an EMBL/GenBank/DDBJ whole genome shotgun (WGS) entry which is preliminary data.</text>
</comment>
<dbReference type="InterPro" id="IPR029033">
    <property type="entry name" value="His_PPase_superfam"/>
</dbReference>
<dbReference type="RefSeq" id="WP_191207087.1">
    <property type="nucleotide sequence ID" value="NZ_JACXZA010000012.1"/>
</dbReference>
<organism evidence="1 2">
    <name type="scientific">Paenibacillus terricola</name>
    <dbReference type="NCBI Taxonomy" id="2763503"/>
    <lineage>
        <taxon>Bacteria</taxon>
        <taxon>Bacillati</taxon>
        <taxon>Bacillota</taxon>
        <taxon>Bacilli</taxon>
        <taxon>Bacillales</taxon>
        <taxon>Paenibacillaceae</taxon>
        <taxon>Paenibacillus</taxon>
    </lineage>
</organism>
<dbReference type="Pfam" id="PF00300">
    <property type="entry name" value="His_Phos_1"/>
    <property type="match status" value="1"/>
</dbReference>
<dbReference type="SUPFAM" id="SSF53254">
    <property type="entry name" value="Phosphoglycerate mutase-like"/>
    <property type="match status" value="1"/>
</dbReference>
<evidence type="ECO:0000313" key="1">
    <source>
        <dbReference type="EMBL" id="MBD3922779.1"/>
    </source>
</evidence>
<keyword evidence="2" id="KW-1185">Reference proteome</keyword>
<gene>
    <name evidence="1" type="ORF">H8B09_28980</name>
</gene>
<reference evidence="1 2" key="1">
    <citation type="submission" date="2020-09" db="EMBL/GenBank/DDBJ databases">
        <title>Paenibacillus sp. strain PR3 16S rRNA gene Genome sequencing and assembly.</title>
        <authorList>
            <person name="Kim J."/>
        </authorList>
    </citation>
    <scope>NUCLEOTIDE SEQUENCE [LARGE SCALE GENOMIC DNA]</scope>
    <source>
        <strain evidence="1 2">PR3</strain>
    </source>
</reference>
<sequence>MKMIPEARQFANSTEQRAAALPTTIGLILHYPVKQPSRPGRCDAQQFASWCDRYNSAAVRLPEASPFHPGDWDVCLSSDMRRAAHTTRHLWGEESGIVYSSALREVEIAPFCQTRLKLPHTLWSLIGRAAWYVSHPSQPETLRQTRARASSLVDSLRAFGEGQRVLIVSHGFFLLMLQRELRKRGYRSSGAWHRRRTIGEPLVWRLGAITVS</sequence>
<name>A0ABR8N3N2_9BACL</name>
<accession>A0ABR8N3N2</accession>
<dbReference type="Gene3D" id="3.40.50.1240">
    <property type="entry name" value="Phosphoglycerate mutase-like"/>
    <property type="match status" value="1"/>
</dbReference>